<evidence type="ECO:0000256" key="1">
    <source>
        <dbReference type="SAM" id="MobiDB-lite"/>
    </source>
</evidence>
<protein>
    <submittedName>
        <fullName evidence="2">Uncharacterized protein</fullName>
    </submittedName>
</protein>
<evidence type="ECO:0000313" key="2">
    <source>
        <dbReference type="EMBL" id="HAN23428.1"/>
    </source>
</evidence>
<feature type="compositionally biased region" description="Basic and acidic residues" evidence="1">
    <location>
        <begin position="284"/>
        <end position="302"/>
    </location>
</feature>
<organism evidence="2 3">
    <name type="scientific">Microbacterium ginsengisoli</name>
    <dbReference type="NCBI Taxonomy" id="400772"/>
    <lineage>
        <taxon>Bacteria</taxon>
        <taxon>Bacillati</taxon>
        <taxon>Actinomycetota</taxon>
        <taxon>Actinomycetes</taxon>
        <taxon>Micrococcales</taxon>
        <taxon>Microbacteriaceae</taxon>
        <taxon>Microbacterium</taxon>
    </lineage>
</organism>
<sequence>MQVALSARVMQGTLRQIPTPTPGSLLDVARAFFPEEAAADWCRSFLASALEHLVMWADYATPLKYHPDAAVEFALRPVQTLARAALESASQAVWVLSTADVREASRRHISLVLADWEEQRKAATAPEAVAELKQRRADAIALTGLDEKRFRAPLYIDLVKGAAAHVRAQLPDALVQDDAAVERLWRASAGWAHGKKWPASELTMTVEAEGHRITLPDPAAITAILKLADAVMTYGVMRFADFSGHIVHLSTWQRAAFEKVYATLPLLPGAPARPPDSNVGRAASARDEVSTAGRDGERSWWG</sequence>
<comment type="caution">
    <text evidence="2">The sequence shown here is derived from an EMBL/GenBank/DDBJ whole genome shotgun (WGS) entry which is preliminary data.</text>
</comment>
<feature type="region of interest" description="Disordered" evidence="1">
    <location>
        <begin position="272"/>
        <end position="302"/>
    </location>
</feature>
<accession>A0A3C1KA80</accession>
<proteinExistence type="predicted"/>
<name>A0A3C1KA80_9MICO</name>
<reference evidence="2 3" key="1">
    <citation type="journal article" date="2018" name="Nat. Biotechnol.">
        <title>A standardized bacterial taxonomy based on genome phylogeny substantially revises the tree of life.</title>
        <authorList>
            <person name="Parks D.H."/>
            <person name="Chuvochina M."/>
            <person name="Waite D.W."/>
            <person name="Rinke C."/>
            <person name="Skarshewski A."/>
            <person name="Chaumeil P.A."/>
            <person name="Hugenholtz P."/>
        </authorList>
    </citation>
    <scope>NUCLEOTIDE SEQUENCE [LARGE SCALE GENOMIC DNA]</scope>
    <source>
        <strain evidence="2">UBA9152</strain>
    </source>
</reference>
<dbReference type="AlphaFoldDB" id="A0A3C1KA80"/>
<dbReference type="Proteomes" id="UP000257479">
    <property type="component" value="Unassembled WGS sequence"/>
</dbReference>
<gene>
    <name evidence="2" type="ORF">DCP95_02520</name>
</gene>
<evidence type="ECO:0000313" key="3">
    <source>
        <dbReference type="Proteomes" id="UP000257479"/>
    </source>
</evidence>
<dbReference type="EMBL" id="DMNG01000041">
    <property type="protein sequence ID" value="HAN23428.1"/>
    <property type="molecule type" value="Genomic_DNA"/>
</dbReference>